<evidence type="ECO:0000256" key="2">
    <source>
        <dbReference type="ARBA" id="ARBA00022741"/>
    </source>
</evidence>
<dbReference type="RefSeq" id="WP_014730919.1">
    <property type="nucleotide sequence ID" value="NC_017934.1"/>
</dbReference>
<dbReference type="GO" id="GO:0005886">
    <property type="term" value="C:plasma membrane"/>
    <property type="evidence" value="ECO:0007669"/>
    <property type="project" value="TreeGrafter"/>
</dbReference>
<dbReference type="eggNOG" id="COG2804">
    <property type="taxonomic scope" value="Bacteria"/>
</dbReference>
<organism evidence="5 6">
    <name type="scientific">Mesotoga prima MesG1.Ag.4.2</name>
    <dbReference type="NCBI Taxonomy" id="660470"/>
    <lineage>
        <taxon>Bacteria</taxon>
        <taxon>Thermotogati</taxon>
        <taxon>Thermotogota</taxon>
        <taxon>Thermotogae</taxon>
        <taxon>Kosmotogales</taxon>
        <taxon>Kosmotogaceae</taxon>
        <taxon>Mesotoga</taxon>
    </lineage>
</organism>
<dbReference type="InterPro" id="IPR037257">
    <property type="entry name" value="T2SS_E_N_sf"/>
</dbReference>
<sequence length="565" mass="63080">MLRVYKRLGELLIDQGLISEDTLQQAVSLQKKVNKPIGEVLVGMGVISWEDIYDSLSKQYGLKVLEDLPNMLSPEVLRMIPKPVADRLNVIPIEYLPENGLLRVVTTDVLKVPQIDRELSFLTGNKISTLLVPPPMFDALYRSSYEESASSEIIDNTFSIDQHSEVDLDEQKVDETDDTPVAKFINSLLDNGIRSDASDIHLEPYEKMAVARMRVDGVLRKILSYPRKAHNSVVSRIKVMSNLDISEKRMPQDGKFYIRRGNEQFDMRVSTMPTIFGEKVVMRILRVSNAKKQLEDLGLSEYNRQRFESIITSPYGIILVSGPTGSGKSTTLVAVLNQVTSDKVNVLTAEDPVEYTIEGISQCQVNTDIGLTFARYLRSFLRQDPDIIMVGEIRDRETAQLAIEASLTGHLVFSTIHTNSAAGAVARLVNMGVDPFLLGTSLIGVMGQRLVRKLCNNCKVKIPVREEVRKIASMLYPNRDDFSEYIPGNGCPECRGMGYRGRTSISEILVVDNKLRQLIGENASEREIAAAAISGGMRTLYNDGVQKVIDGITSLEEIKRVAIEY</sequence>
<gene>
    <name evidence="5" type="ORF">Theba_1250</name>
</gene>
<evidence type="ECO:0000256" key="1">
    <source>
        <dbReference type="ARBA" id="ARBA00006611"/>
    </source>
</evidence>
<dbReference type="AlphaFoldDB" id="I2F4T5"/>
<proteinExistence type="inferred from homology"/>
<evidence type="ECO:0000259" key="4">
    <source>
        <dbReference type="PROSITE" id="PS00662"/>
    </source>
</evidence>
<dbReference type="KEGG" id="mpg:Theba_1250"/>
<keyword evidence="6" id="KW-1185">Reference proteome</keyword>
<accession>I2F4T5</accession>
<dbReference type="GeneID" id="87107057"/>
<dbReference type="EMBL" id="CP003532">
    <property type="protein sequence ID" value="AFK06938.1"/>
    <property type="molecule type" value="Genomic_DNA"/>
</dbReference>
<dbReference type="Pfam" id="PF05157">
    <property type="entry name" value="MshEN"/>
    <property type="match status" value="1"/>
</dbReference>
<comment type="similarity">
    <text evidence="1">Belongs to the GSP E family.</text>
</comment>
<name>I2F4T5_9BACT</name>
<evidence type="ECO:0000313" key="5">
    <source>
        <dbReference type="EMBL" id="AFK06938.1"/>
    </source>
</evidence>
<dbReference type="GO" id="GO:0005524">
    <property type="term" value="F:ATP binding"/>
    <property type="evidence" value="ECO:0007669"/>
    <property type="project" value="UniProtKB-KW"/>
</dbReference>
<dbReference type="InterPro" id="IPR001482">
    <property type="entry name" value="T2SS/T4SS_dom"/>
</dbReference>
<dbReference type="FunFam" id="3.30.450.90:FF:000001">
    <property type="entry name" value="Type II secretion system ATPase GspE"/>
    <property type="match status" value="1"/>
</dbReference>
<keyword evidence="2" id="KW-0547">Nucleotide-binding</keyword>
<dbReference type="HOGENOM" id="CLU_013446_10_1_0"/>
<dbReference type="Gene3D" id="3.40.50.300">
    <property type="entry name" value="P-loop containing nucleotide triphosphate hydrolases"/>
    <property type="match status" value="1"/>
</dbReference>
<dbReference type="STRING" id="660470.Theba_1250"/>
<feature type="domain" description="Bacterial type II secretion system protein E" evidence="4">
    <location>
        <begin position="381"/>
        <end position="395"/>
    </location>
</feature>
<dbReference type="InterPro" id="IPR027417">
    <property type="entry name" value="P-loop_NTPase"/>
</dbReference>
<dbReference type="SUPFAM" id="SSF160246">
    <property type="entry name" value="EspE N-terminal domain-like"/>
    <property type="match status" value="1"/>
</dbReference>
<dbReference type="PROSITE" id="PS00662">
    <property type="entry name" value="T2SP_E"/>
    <property type="match status" value="1"/>
</dbReference>
<dbReference type="PANTHER" id="PTHR30258">
    <property type="entry name" value="TYPE II SECRETION SYSTEM PROTEIN GSPE-RELATED"/>
    <property type="match status" value="1"/>
</dbReference>
<dbReference type="InterPro" id="IPR007831">
    <property type="entry name" value="T2SS_GspE_N"/>
</dbReference>
<dbReference type="PANTHER" id="PTHR30258:SF1">
    <property type="entry name" value="PROTEIN TRANSPORT PROTEIN HOFB HOMOLOG"/>
    <property type="match status" value="1"/>
</dbReference>
<reference evidence="5 6" key="1">
    <citation type="journal article" date="2012" name="Genome Biol. Evol.">
        <title>Genome Sequence of the Mesophilic Thermotogales Bacterium Mesotoga prima MesG1.Ag.4.2 Reveals the Largest Thermotogales Genome To Date.</title>
        <authorList>
            <person name="Zhaxybayeva O."/>
            <person name="Swithers K.S."/>
            <person name="Foght J."/>
            <person name="Green A.G."/>
            <person name="Bruce D."/>
            <person name="Detter C."/>
            <person name="Han S."/>
            <person name="Teshima H."/>
            <person name="Han J."/>
            <person name="Woyke T."/>
            <person name="Pitluck S."/>
            <person name="Nolan M."/>
            <person name="Ivanova N."/>
            <person name="Pati A."/>
            <person name="Land M.L."/>
            <person name="Dlutek M."/>
            <person name="Doolittle W.F."/>
            <person name="Noll K.M."/>
            <person name="Nesbo C.L."/>
        </authorList>
    </citation>
    <scope>NUCLEOTIDE SEQUENCE [LARGE SCALE GENOMIC DNA]</scope>
    <source>
        <strain evidence="6">mesG1.Ag.4.2</strain>
    </source>
</reference>
<dbReference type="Proteomes" id="UP000002881">
    <property type="component" value="Chromosome"/>
</dbReference>
<evidence type="ECO:0000256" key="3">
    <source>
        <dbReference type="ARBA" id="ARBA00022840"/>
    </source>
</evidence>
<evidence type="ECO:0000313" key="6">
    <source>
        <dbReference type="Proteomes" id="UP000002881"/>
    </source>
</evidence>
<dbReference type="CDD" id="cd01129">
    <property type="entry name" value="PulE-GspE-like"/>
    <property type="match status" value="1"/>
</dbReference>
<keyword evidence="3" id="KW-0067">ATP-binding</keyword>
<dbReference type="Pfam" id="PF00437">
    <property type="entry name" value="T2SSE"/>
    <property type="match status" value="1"/>
</dbReference>
<protein>
    <submittedName>
        <fullName evidence="5">Type II secretory pathway, ATPase PulE/Tfp pilus assembly pathway, ATPase PilB</fullName>
    </submittedName>
</protein>
<dbReference type="FunFam" id="3.40.50.300:FF:000398">
    <property type="entry name" value="Type IV pilus assembly ATPase PilB"/>
    <property type="match status" value="1"/>
</dbReference>
<dbReference type="GO" id="GO:0016887">
    <property type="term" value="F:ATP hydrolysis activity"/>
    <property type="evidence" value="ECO:0007669"/>
    <property type="project" value="TreeGrafter"/>
</dbReference>
<dbReference type="Gene3D" id="3.30.450.90">
    <property type="match status" value="1"/>
</dbReference>
<dbReference type="SUPFAM" id="SSF52540">
    <property type="entry name" value="P-loop containing nucleoside triphosphate hydrolases"/>
    <property type="match status" value="1"/>
</dbReference>